<dbReference type="VEuPathDB" id="FungiDB:ASPVEDRAFT_430256"/>
<dbReference type="Proteomes" id="UP000184073">
    <property type="component" value="Unassembled WGS sequence"/>
</dbReference>
<dbReference type="EMBL" id="KV878126">
    <property type="protein sequence ID" value="OJI97825.1"/>
    <property type="molecule type" value="Genomic_DNA"/>
</dbReference>
<accession>A0A1L9P8J8</accession>
<evidence type="ECO:0000313" key="1">
    <source>
        <dbReference type="EMBL" id="OJI97825.1"/>
    </source>
</evidence>
<protein>
    <submittedName>
        <fullName evidence="1">Uncharacterized protein</fullName>
    </submittedName>
</protein>
<proteinExistence type="predicted"/>
<organism evidence="1 2">
    <name type="scientific">Aspergillus versicolor CBS 583.65</name>
    <dbReference type="NCBI Taxonomy" id="1036611"/>
    <lineage>
        <taxon>Eukaryota</taxon>
        <taxon>Fungi</taxon>
        <taxon>Dikarya</taxon>
        <taxon>Ascomycota</taxon>
        <taxon>Pezizomycotina</taxon>
        <taxon>Eurotiomycetes</taxon>
        <taxon>Eurotiomycetidae</taxon>
        <taxon>Eurotiales</taxon>
        <taxon>Aspergillaceae</taxon>
        <taxon>Aspergillus</taxon>
        <taxon>Aspergillus subgen. Nidulantes</taxon>
    </lineage>
</organism>
<sequence length="125" mass="14589">MHDLLLLYNSPPSWTCQQHAQTRYDLTTLLMGHTPTDYVTWDEQRKLGTTYWVPFFSSAFPHRIIIDSLLNKLLMDNNVDRDIYSFPIHLIRVSSILGATLPFTKALIMRLTDVERVALDRSHKE</sequence>
<gene>
    <name evidence="1" type="ORF">ASPVEDRAFT_430256</name>
</gene>
<keyword evidence="2" id="KW-1185">Reference proteome</keyword>
<dbReference type="AlphaFoldDB" id="A0A1L9P8J8"/>
<evidence type="ECO:0000313" key="2">
    <source>
        <dbReference type="Proteomes" id="UP000184073"/>
    </source>
</evidence>
<dbReference type="GeneID" id="63728248"/>
<name>A0A1L9P8J8_ASPVE</name>
<dbReference type="RefSeq" id="XP_040663588.1">
    <property type="nucleotide sequence ID" value="XM_040812737.1"/>
</dbReference>
<reference evidence="2" key="1">
    <citation type="journal article" date="2017" name="Genome Biol.">
        <title>Comparative genomics reveals high biological diversity and specific adaptations in the industrially and medically important fungal genus Aspergillus.</title>
        <authorList>
            <person name="de Vries R.P."/>
            <person name="Riley R."/>
            <person name="Wiebenga A."/>
            <person name="Aguilar-Osorio G."/>
            <person name="Amillis S."/>
            <person name="Uchima C.A."/>
            <person name="Anderluh G."/>
            <person name="Asadollahi M."/>
            <person name="Askin M."/>
            <person name="Barry K."/>
            <person name="Battaglia E."/>
            <person name="Bayram O."/>
            <person name="Benocci T."/>
            <person name="Braus-Stromeyer S.A."/>
            <person name="Caldana C."/>
            <person name="Canovas D."/>
            <person name="Cerqueira G.C."/>
            <person name="Chen F."/>
            <person name="Chen W."/>
            <person name="Choi C."/>
            <person name="Clum A."/>
            <person name="Dos Santos R.A."/>
            <person name="Damasio A.R."/>
            <person name="Diallinas G."/>
            <person name="Emri T."/>
            <person name="Fekete E."/>
            <person name="Flipphi M."/>
            <person name="Freyberg S."/>
            <person name="Gallo A."/>
            <person name="Gournas C."/>
            <person name="Habgood R."/>
            <person name="Hainaut M."/>
            <person name="Harispe M.L."/>
            <person name="Henrissat B."/>
            <person name="Hilden K.S."/>
            <person name="Hope R."/>
            <person name="Hossain A."/>
            <person name="Karabika E."/>
            <person name="Karaffa L."/>
            <person name="Karanyi Z."/>
            <person name="Krasevec N."/>
            <person name="Kuo A."/>
            <person name="Kusch H."/>
            <person name="LaButti K."/>
            <person name="Lagendijk E.L."/>
            <person name="Lapidus A."/>
            <person name="Levasseur A."/>
            <person name="Lindquist E."/>
            <person name="Lipzen A."/>
            <person name="Logrieco A.F."/>
            <person name="MacCabe A."/>
            <person name="Maekelae M.R."/>
            <person name="Malavazi I."/>
            <person name="Melin P."/>
            <person name="Meyer V."/>
            <person name="Mielnichuk N."/>
            <person name="Miskei M."/>
            <person name="Molnar A.P."/>
            <person name="Mule G."/>
            <person name="Ngan C.Y."/>
            <person name="Orejas M."/>
            <person name="Orosz E."/>
            <person name="Ouedraogo J.P."/>
            <person name="Overkamp K.M."/>
            <person name="Park H.-S."/>
            <person name="Perrone G."/>
            <person name="Piumi F."/>
            <person name="Punt P.J."/>
            <person name="Ram A.F."/>
            <person name="Ramon A."/>
            <person name="Rauscher S."/>
            <person name="Record E."/>
            <person name="Riano-Pachon D.M."/>
            <person name="Robert V."/>
            <person name="Roehrig J."/>
            <person name="Ruller R."/>
            <person name="Salamov A."/>
            <person name="Salih N.S."/>
            <person name="Samson R.A."/>
            <person name="Sandor E."/>
            <person name="Sanguinetti M."/>
            <person name="Schuetze T."/>
            <person name="Sepcic K."/>
            <person name="Shelest E."/>
            <person name="Sherlock G."/>
            <person name="Sophianopoulou V."/>
            <person name="Squina F.M."/>
            <person name="Sun H."/>
            <person name="Susca A."/>
            <person name="Todd R.B."/>
            <person name="Tsang A."/>
            <person name="Unkles S.E."/>
            <person name="van de Wiele N."/>
            <person name="van Rossen-Uffink D."/>
            <person name="Oliveira J.V."/>
            <person name="Vesth T.C."/>
            <person name="Visser J."/>
            <person name="Yu J.-H."/>
            <person name="Zhou M."/>
            <person name="Andersen M.R."/>
            <person name="Archer D.B."/>
            <person name="Baker S.E."/>
            <person name="Benoit I."/>
            <person name="Brakhage A.A."/>
            <person name="Braus G.H."/>
            <person name="Fischer R."/>
            <person name="Frisvad J.C."/>
            <person name="Goldman G.H."/>
            <person name="Houbraken J."/>
            <person name="Oakley B."/>
            <person name="Pocsi I."/>
            <person name="Scazzocchio C."/>
            <person name="Seiboth B."/>
            <person name="vanKuyk P.A."/>
            <person name="Wortman J."/>
            <person name="Dyer P.S."/>
            <person name="Grigoriev I.V."/>
        </authorList>
    </citation>
    <scope>NUCLEOTIDE SEQUENCE [LARGE SCALE GENOMIC DNA]</scope>
    <source>
        <strain evidence="2">CBS 583.65</strain>
    </source>
</reference>